<dbReference type="NCBIfam" id="TIGR04294">
    <property type="entry name" value="pre_pil_HX9DG"/>
    <property type="match status" value="1"/>
</dbReference>
<dbReference type="NCBIfam" id="TIGR02532">
    <property type="entry name" value="IV_pilin_GFxxxE"/>
    <property type="match status" value="1"/>
</dbReference>
<feature type="transmembrane region" description="Helical" evidence="1">
    <location>
        <begin position="12"/>
        <end position="35"/>
    </location>
</feature>
<sequence>MPTVSRSRPSGFTLVELLVVIAIIGILIALLLPAVQQAREAARRMQCSNNMRQIGLACHNYHDTFRTFAPGRLVYNGFDSSGNSTKVVTGFLAMIMPFVEQGNLSNIYNQSYGFDDPANHDAVNTPIDIYLCPSAPGGDRKMPLYAGWNMGWTTDPTALDPSVTGVATDYQGIRGMHVLDSSGNHTDVPGREVGILNEAGADFADITDGTSNTILLFEMAGKPVHWNMSKQLQVTNAQFYGYGPWSGNNGVMIYNWESDGSAKGCDGCTSYINIDNETAPYAFHPGIINVVLADGSTRTIPETVDTQTFLNLCFKADGNVVGDF</sequence>
<name>A0A518C8C7_9BACT</name>
<keyword evidence="4" id="KW-1185">Reference proteome</keyword>
<keyword evidence="1" id="KW-0812">Transmembrane</keyword>
<protein>
    <recommendedName>
        <fullName evidence="2">DUF1559 domain-containing protein</fullName>
    </recommendedName>
</protein>
<dbReference type="OrthoDB" id="289947at2"/>
<dbReference type="InterPro" id="IPR027558">
    <property type="entry name" value="Pre_pil_HX9DG_C"/>
</dbReference>
<dbReference type="PANTHER" id="PTHR30093">
    <property type="entry name" value="GENERAL SECRETION PATHWAY PROTEIN G"/>
    <property type="match status" value="1"/>
</dbReference>
<dbReference type="InterPro" id="IPR012902">
    <property type="entry name" value="N_methyl_site"/>
</dbReference>
<dbReference type="AlphaFoldDB" id="A0A518C8C7"/>
<dbReference type="InterPro" id="IPR011453">
    <property type="entry name" value="DUF1559"/>
</dbReference>
<dbReference type="Pfam" id="PF07963">
    <property type="entry name" value="N_methyl"/>
    <property type="match status" value="1"/>
</dbReference>
<dbReference type="Proteomes" id="UP000318626">
    <property type="component" value="Chromosome"/>
</dbReference>
<evidence type="ECO:0000256" key="1">
    <source>
        <dbReference type="SAM" id="Phobius"/>
    </source>
</evidence>
<dbReference type="Gene3D" id="3.30.700.10">
    <property type="entry name" value="Glycoprotein, Type 4 Pilin"/>
    <property type="match status" value="1"/>
</dbReference>
<evidence type="ECO:0000259" key="2">
    <source>
        <dbReference type="Pfam" id="PF07596"/>
    </source>
</evidence>
<evidence type="ECO:0000313" key="4">
    <source>
        <dbReference type="Proteomes" id="UP000318626"/>
    </source>
</evidence>
<organism evidence="3 4">
    <name type="scientific">Bremerella volcania</name>
    <dbReference type="NCBI Taxonomy" id="2527984"/>
    <lineage>
        <taxon>Bacteria</taxon>
        <taxon>Pseudomonadati</taxon>
        <taxon>Planctomycetota</taxon>
        <taxon>Planctomycetia</taxon>
        <taxon>Pirellulales</taxon>
        <taxon>Pirellulaceae</taxon>
        <taxon>Bremerella</taxon>
    </lineage>
</organism>
<accession>A0A518C8C7</accession>
<dbReference type="EMBL" id="CP036289">
    <property type="protein sequence ID" value="QDU75479.1"/>
    <property type="molecule type" value="Genomic_DNA"/>
</dbReference>
<dbReference type="SUPFAM" id="SSF54523">
    <property type="entry name" value="Pili subunits"/>
    <property type="match status" value="1"/>
</dbReference>
<dbReference type="PANTHER" id="PTHR30093:SF2">
    <property type="entry name" value="TYPE II SECRETION SYSTEM PROTEIN H"/>
    <property type="match status" value="1"/>
</dbReference>
<dbReference type="KEGG" id="bvo:Pan97_25120"/>
<dbReference type="InterPro" id="IPR045584">
    <property type="entry name" value="Pilin-like"/>
</dbReference>
<dbReference type="PROSITE" id="PS00409">
    <property type="entry name" value="PROKAR_NTER_METHYL"/>
    <property type="match status" value="1"/>
</dbReference>
<gene>
    <name evidence="3" type="ORF">Pan97_25120</name>
</gene>
<keyword evidence="1" id="KW-0472">Membrane</keyword>
<evidence type="ECO:0000313" key="3">
    <source>
        <dbReference type="EMBL" id="QDU75479.1"/>
    </source>
</evidence>
<feature type="domain" description="DUF1559" evidence="2">
    <location>
        <begin position="36"/>
        <end position="306"/>
    </location>
</feature>
<reference evidence="4" key="1">
    <citation type="submission" date="2019-02" db="EMBL/GenBank/DDBJ databases">
        <title>Deep-cultivation of Planctomycetes and their phenomic and genomic characterization uncovers novel biology.</title>
        <authorList>
            <person name="Wiegand S."/>
            <person name="Jogler M."/>
            <person name="Boedeker C."/>
            <person name="Pinto D."/>
            <person name="Vollmers J."/>
            <person name="Rivas-Marin E."/>
            <person name="Kohn T."/>
            <person name="Peeters S.H."/>
            <person name="Heuer A."/>
            <person name="Rast P."/>
            <person name="Oberbeckmann S."/>
            <person name="Bunk B."/>
            <person name="Jeske O."/>
            <person name="Meyerdierks A."/>
            <person name="Storesund J.E."/>
            <person name="Kallscheuer N."/>
            <person name="Luecker S."/>
            <person name="Lage O.M."/>
            <person name="Pohl T."/>
            <person name="Merkel B.J."/>
            <person name="Hornburger P."/>
            <person name="Mueller R.-W."/>
            <person name="Bruemmer F."/>
            <person name="Labrenz M."/>
            <person name="Spormann A.M."/>
            <person name="Op den Camp H."/>
            <person name="Overmann J."/>
            <person name="Amann R."/>
            <person name="Jetten M.S.M."/>
            <person name="Mascher T."/>
            <person name="Medema M.H."/>
            <person name="Devos D.P."/>
            <person name="Kaster A.-K."/>
            <person name="Ovreas L."/>
            <person name="Rohde M."/>
            <person name="Galperin M.Y."/>
            <person name="Jogler C."/>
        </authorList>
    </citation>
    <scope>NUCLEOTIDE SEQUENCE [LARGE SCALE GENOMIC DNA]</scope>
    <source>
        <strain evidence="4">Pan97</strain>
    </source>
</reference>
<proteinExistence type="predicted"/>
<dbReference type="Pfam" id="PF07596">
    <property type="entry name" value="SBP_bac_10"/>
    <property type="match status" value="1"/>
</dbReference>
<keyword evidence="1" id="KW-1133">Transmembrane helix</keyword>